<reference evidence="2" key="2">
    <citation type="submission" date="2020-06" db="EMBL/GenBank/DDBJ databases">
        <title>Helianthus annuus Genome sequencing and assembly Release 2.</title>
        <authorList>
            <person name="Gouzy J."/>
            <person name="Langlade N."/>
            <person name="Munos S."/>
        </authorList>
    </citation>
    <scope>NUCLEOTIDE SEQUENCE</scope>
    <source>
        <tissue evidence="2">Leaves</tissue>
    </source>
</reference>
<accession>A0A9K3ISK2</accession>
<dbReference type="PANTHER" id="PTHR31390">
    <property type="entry name" value="EXPRESSED PROTEIN"/>
    <property type="match status" value="1"/>
</dbReference>
<feature type="region of interest" description="Disordered" evidence="1">
    <location>
        <begin position="401"/>
        <end position="424"/>
    </location>
</feature>
<dbReference type="OrthoDB" id="1898655at2759"/>
<evidence type="ECO:0000256" key="1">
    <source>
        <dbReference type="SAM" id="MobiDB-lite"/>
    </source>
</evidence>
<comment type="caution">
    <text evidence="2">The sequence shown here is derived from an EMBL/GenBank/DDBJ whole genome shotgun (WGS) entry which is preliminary data.</text>
</comment>
<dbReference type="Pfam" id="PF12043">
    <property type="entry name" value="DUF3527"/>
    <property type="match status" value="2"/>
</dbReference>
<keyword evidence="3" id="KW-1185">Reference proteome</keyword>
<dbReference type="EMBL" id="MNCJ02000321">
    <property type="protein sequence ID" value="KAF5802256.1"/>
    <property type="molecule type" value="Genomic_DNA"/>
</dbReference>
<reference evidence="2" key="1">
    <citation type="journal article" date="2017" name="Nature">
        <title>The sunflower genome provides insights into oil metabolism, flowering and Asterid evolution.</title>
        <authorList>
            <person name="Badouin H."/>
            <person name="Gouzy J."/>
            <person name="Grassa C.J."/>
            <person name="Murat F."/>
            <person name="Staton S.E."/>
            <person name="Cottret L."/>
            <person name="Lelandais-Briere C."/>
            <person name="Owens G.L."/>
            <person name="Carrere S."/>
            <person name="Mayjonade B."/>
            <person name="Legrand L."/>
            <person name="Gill N."/>
            <person name="Kane N.C."/>
            <person name="Bowers J.E."/>
            <person name="Hubner S."/>
            <person name="Bellec A."/>
            <person name="Berard A."/>
            <person name="Berges H."/>
            <person name="Blanchet N."/>
            <person name="Boniface M.C."/>
            <person name="Brunel D."/>
            <person name="Catrice O."/>
            <person name="Chaidir N."/>
            <person name="Claudel C."/>
            <person name="Donnadieu C."/>
            <person name="Faraut T."/>
            <person name="Fievet G."/>
            <person name="Helmstetter N."/>
            <person name="King M."/>
            <person name="Knapp S.J."/>
            <person name="Lai Z."/>
            <person name="Le Paslier M.C."/>
            <person name="Lippi Y."/>
            <person name="Lorenzon L."/>
            <person name="Mandel J.R."/>
            <person name="Marage G."/>
            <person name="Marchand G."/>
            <person name="Marquand E."/>
            <person name="Bret-Mestries E."/>
            <person name="Morien E."/>
            <person name="Nambeesan S."/>
            <person name="Nguyen T."/>
            <person name="Pegot-Espagnet P."/>
            <person name="Pouilly N."/>
            <person name="Raftis F."/>
            <person name="Sallet E."/>
            <person name="Schiex T."/>
            <person name="Thomas J."/>
            <person name="Vandecasteele C."/>
            <person name="Vares D."/>
            <person name="Vear F."/>
            <person name="Vautrin S."/>
            <person name="Crespi M."/>
            <person name="Mangin B."/>
            <person name="Burke J.M."/>
            <person name="Salse J."/>
            <person name="Munos S."/>
            <person name="Vincourt P."/>
            <person name="Rieseberg L.H."/>
            <person name="Langlade N.B."/>
        </authorList>
    </citation>
    <scope>NUCLEOTIDE SEQUENCE</scope>
    <source>
        <tissue evidence="2">Leaves</tissue>
    </source>
</reference>
<dbReference type="Gramene" id="mRNA:HanXRQr2_Chr06g0257451">
    <property type="protein sequence ID" value="mRNA:HanXRQr2_Chr06g0257451"/>
    <property type="gene ID" value="HanXRQr2_Chr06g0257451"/>
</dbReference>
<dbReference type="InterPro" id="IPR021916">
    <property type="entry name" value="DUF3527"/>
</dbReference>
<dbReference type="PANTHER" id="PTHR31390:SF12">
    <property type="entry name" value="PUTATIVE (DUF3527)-RELATED"/>
    <property type="match status" value="1"/>
</dbReference>
<organism evidence="2 3">
    <name type="scientific">Helianthus annuus</name>
    <name type="common">Common sunflower</name>
    <dbReference type="NCBI Taxonomy" id="4232"/>
    <lineage>
        <taxon>Eukaryota</taxon>
        <taxon>Viridiplantae</taxon>
        <taxon>Streptophyta</taxon>
        <taxon>Embryophyta</taxon>
        <taxon>Tracheophyta</taxon>
        <taxon>Spermatophyta</taxon>
        <taxon>Magnoliopsida</taxon>
        <taxon>eudicotyledons</taxon>
        <taxon>Gunneridae</taxon>
        <taxon>Pentapetalae</taxon>
        <taxon>asterids</taxon>
        <taxon>campanulids</taxon>
        <taxon>Asterales</taxon>
        <taxon>Asteraceae</taxon>
        <taxon>Asteroideae</taxon>
        <taxon>Heliantheae alliance</taxon>
        <taxon>Heliantheae</taxon>
        <taxon>Helianthus</taxon>
    </lineage>
</organism>
<evidence type="ECO:0000313" key="3">
    <source>
        <dbReference type="Proteomes" id="UP000215914"/>
    </source>
</evidence>
<feature type="compositionally biased region" description="Basic and acidic residues" evidence="1">
    <location>
        <begin position="401"/>
        <end position="410"/>
    </location>
</feature>
<dbReference type="AlphaFoldDB" id="A0A9K3ISK2"/>
<gene>
    <name evidence="2" type="ORF">HanXRQr2_Chr06g0257451</name>
</gene>
<sequence length="424" mass="47179">MMEQSFDYTKPENGLYVDQRHVSHFLPVMNHNEPIKDDWKTNIPPRFNNNNSTLVENRSVMFSRNKKKIQQTPTNPSRSSPLRRFLDPLLNPKGAHLAQKVHQPKLEPTSLAFAPNELLHSKKHRSCNVQALLQLRLKSGIPFFKLVVEGSSDILAAAVKKIPSGNNDTSLIYAFYSVHDAKKKSGGWMYKEKSYCFEYNMVGQMKICSSYHAEFNGSEKGLCVVRESVLYSSGTTRADQGTVLEGELAAIIVKNPSDESCGGIGGSRTTTVVLPDSVHSWPNGGSPSPSPLIKRWRFGGLCDCGGWDIGCQFHVLGSHQNEMVKPPSTSNRLDLCYQVGHKNKRGFRLVSVEDGLYSLEYDPSMSLLQAFSICVAVVSSQKLSHIFEVSYVPESKDLSRPMATDNERVNGRVSESHASPVAWV</sequence>
<evidence type="ECO:0000313" key="2">
    <source>
        <dbReference type="EMBL" id="KAF5802256.1"/>
    </source>
</evidence>
<name>A0A9K3ISK2_HELAN</name>
<protein>
    <submittedName>
        <fullName evidence="2">Uncharacterized protein</fullName>
    </submittedName>
</protein>
<proteinExistence type="predicted"/>
<dbReference type="Proteomes" id="UP000215914">
    <property type="component" value="Unassembled WGS sequence"/>
</dbReference>